<feature type="site" description="Discriminates between blocked and unblocked aminoacyl-tRNA" evidence="7">
    <location>
        <position position="9"/>
    </location>
</feature>
<dbReference type="InterPro" id="IPR001328">
    <property type="entry name" value="Pept_tRNA_hydro"/>
</dbReference>
<keyword evidence="12" id="KW-1185">Reference proteome</keyword>
<evidence type="ECO:0000256" key="6">
    <source>
        <dbReference type="ARBA" id="ARBA00050038"/>
    </source>
</evidence>
<proteinExistence type="inferred from homology"/>
<dbReference type="GO" id="GO:0072344">
    <property type="term" value="P:rescue of stalled ribosome"/>
    <property type="evidence" value="ECO:0007669"/>
    <property type="project" value="UniProtKB-UniRule"/>
</dbReference>
<evidence type="ECO:0000313" key="11">
    <source>
        <dbReference type="EMBL" id="SEN48410.1"/>
    </source>
</evidence>
<evidence type="ECO:0000256" key="1">
    <source>
        <dbReference type="ARBA" id="ARBA00013260"/>
    </source>
</evidence>
<dbReference type="Proteomes" id="UP000199372">
    <property type="component" value="Unassembled WGS sequence"/>
</dbReference>
<dbReference type="Gene3D" id="3.40.50.1470">
    <property type="entry name" value="Peptidyl-tRNA hydrolase"/>
    <property type="match status" value="1"/>
</dbReference>
<reference evidence="12" key="1">
    <citation type="submission" date="2016-10" db="EMBL/GenBank/DDBJ databases">
        <authorList>
            <person name="Varghese N."/>
            <person name="Submissions S."/>
        </authorList>
    </citation>
    <scope>NUCLEOTIDE SEQUENCE [LARGE SCALE GENOMIC DNA]</scope>
    <source>
        <strain evidence="12">DSM 26893</strain>
    </source>
</reference>
<keyword evidence="2 7" id="KW-0820">tRNA-binding</keyword>
<dbReference type="OrthoDB" id="9800507at2"/>
<comment type="function">
    <text evidence="7">Catalyzes the release of premature peptidyl moieties from peptidyl-tRNA molecules trapped in stalled 50S ribosomal subunits, and thus maintains levels of free tRNAs and 50S ribosomes.</text>
</comment>
<evidence type="ECO:0000256" key="7">
    <source>
        <dbReference type="HAMAP-Rule" id="MF_00083"/>
    </source>
</evidence>
<comment type="similarity">
    <text evidence="5 7 9">Belongs to the PTH family.</text>
</comment>
<evidence type="ECO:0000256" key="4">
    <source>
        <dbReference type="ARBA" id="ARBA00022884"/>
    </source>
</evidence>
<dbReference type="EMBL" id="FOCM01000004">
    <property type="protein sequence ID" value="SEN48410.1"/>
    <property type="molecule type" value="Genomic_DNA"/>
</dbReference>
<evidence type="ECO:0000313" key="12">
    <source>
        <dbReference type="Proteomes" id="UP000199372"/>
    </source>
</evidence>
<comment type="subcellular location">
    <subcellularLocation>
        <location evidence="7">Cytoplasm</location>
    </subcellularLocation>
</comment>
<dbReference type="PROSITE" id="PS01196">
    <property type="entry name" value="PEPT_TRNA_HYDROL_2"/>
    <property type="match status" value="1"/>
</dbReference>
<dbReference type="SUPFAM" id="SSF53178">
    <property type="entry name" value="Peptidyl-tRNA hydrolase-like"/>
    <property type="match status" value="1"/>
</dbReference>
<protein>
    <recommendedName>
        <fullName evidence="6 7">Peptidyl-tRNA hydrolase</fullName>
        <shortName evidence="7">Pth</shortName>
        <ecNumber evidence="1 7">3.1.1.29</ecNumber>
    </recommendedName>
</protein>
<feature type="compositionally biased region" description="Basic and acidic residues" evidence="10">
    <location>
        <begin position="227"/>
        <end position="241"/>
    </location>
</feature>
<dbReference type="PROSITE" id="PS01195">
    <property type="entry name" value="PEPT_TRNA_HYDROL_1"/>
    <property type="match status" value="1"/>
</dbReference>
<evidence type="ECO:0000256" key="9">
    <source>
        <dbReference type="RuleBase" id="RU004320"/>
    </source>
</evidence>
<dbReference type="HAMAP" id="MF_00083">
    <property type="entry name" value="Pept_tRNA_hydro_bact"/>
    <property type="match status" value="1"/>
</dbReference>
<feature type="compositionally biased region" description="Polar residues" evidence="10">
    <location>
        <begin position="187"/>
        <end position="196"/>
    </location>
</feature>
<feature type="active site" description="Proton acceptor" evidence="7">
    <location>
        <position position="19"/>
    </location>
</feature>
<dbReference type="PANTHER" id="PTHR17224">
    <property type="entry name" value="PEPTIDYL-TRNA HYDROLASE"/>
    <property type="match status" value="1"/>
</dbReference>
<dbReference type="EC" id="3.1.1.29" evidence="1 7"/>
<keyword evidence="3 7" id="KW-0378">Hydrolase</keyword>
<evidence type="ECO:0000256" key="8">
    <source>
        <dbReference type="RuleBase" id="RU000673"/>
    </source>
</evidence>
<sequence length="241" mass="25937">MRLFVGLGNPGDKYANNRHNIGFMAVDRIAGDHDFTPFRAKFQGLVSEGRLGHEKVLLLKPTTYMNNSGQSVGEAMRFHKIDVGDVVIFHDEIDLAPGKLKAKTGGGHAGHNGLRSLHAHIGPDYQRVRMGVGHPGHKDAVPGHVLRDFPKADAEWLDDMLRGVSDGAAHLAEGDTPKFLNAVAQRLSPQRASTGTKRPGGDTGEDKGSKAAPPAPPKAVETGTAQPDDRSPLQKLVDRFK</sequence>
<evidence type="ECO:0000256" key="2">
    <source>
        <dbReference type="ARBA" id="ARBA00022555"/>
    </source>
</evidence>
<dbReference type="InterPro" id="IPR018171">
    <property type="entry name" value="Pept_tRNA_hydro_CS"/>
</dbReference>
<evidence type="ECO:0000256" key="3">
    <source>
        <dbReference type="ARBA" id="ARBA00022801"/>
    </source>
</evidence>
<dbReference type="RefSeq" id="WP_091845451.1">
    <property type="nucleotide sequence ID" value="NZ_FOCM01000004.1"/>
</dbReference>
<feature type="binding site" evidence="7">
    <location>
        <position position="66"/>
    </location>
    <ligand>
        <name>tRNA</name>
        <dbReference type="ChEBI" id="CHEBI:17843"/>
    </ligand>
</feature>
<comment type="subunit">
    <text evidence="7">Monomer.</text>
</comment>
<gene>
    <name evidence="7" type="primary">pth</name>
    <name evidence="11" type="ORF">SAMN04488011_104234</name>
</gene>
<feature type="region of interest" description="Disordered" evidence="10">
    <location>
        <begin position="186"/>
        <end position="241"/>
    </location>
</feature>
<comment type="catalytic activity">
    <reaction evidence="7 8">
        <text>an N-acyl-L-alpha-aminoacyl-tRNA + H2O = an N-acyl-L-amino acid + a tRNA + H(+)</text>
        <dbReference type="Rhea" id="RHEA:54448"/>
        <dbReference type="Rhea" id="RHEA-COMP:10123"/>
        <dbReference type="Rhea" id="RHEA-COMP:13883"/>
        <dbReference type="ChEBI" id="CHEBI:15377"/>
        <dbReference type="ChEBI" id="CHEBI:15378"/>
        <dbReference type="ChEBI" id="CHEBI:59874"/>
        <dbReference type="ChEBI" id="CHEBI:78442"/>
        <dbReference type="ChEBI" id="CHEBI:138191"/>
        <dbReference type="EC" id="3.1.1.29"/>
    </reaction>
</comment>
<dbReference type="PANTHER" id="PTHR17224:SF1">
    <property type="entry name" value="PEPTIDYL-TRNA HYDROLASE"/>
    <property type="match status" value="1"/>
</dbReference>
<name>A0A1H8GX74_9RHOB</name>
<keyword evidence="4 7" id="KW-0694">RNA-binding</keyword>
<dbReference type="CDD" id="cd00462">
    <property type="entry name" value="PTH"/>
    <property type="match status" value="1"/>
</dbReference>
<feature type="site" description="Stabilizes the basic form of H active site to accept a proton" evidence="7">
    <location>
        <position position="91"/>
    </location>
</feature>
<feature type="binding site" evidence="7">
    <location>
        <position position="14"/>
    </location>
    <ligand>
        <name>tRNA</name>
        <dbReference type="ChEBI" id="CHEBI:17843"/>
    </ligand>
</feature>
<evidence type="ECO:0000256" key="10">
    <source>
        <dbReference type="SAM" id="MobiDB-lite"/>
    </source>
</evidence>
<dbReference type="GO" id="GO:0004045">
    <property type="term" value="F:peptidyl-tRNA hydrolase activity"/>
    <property type="evidence" value="ECO:0007669"/>
    <property type="project" value="UniProtKB-UniRule"/>
</dbReference>
<keyword evidence="7" id="KW-0963">Cytoplasm</keyword>
<evidence type="ECO:0000256" key="5">
    <source>
        <dbReference type="ARBA" id="ARBA00038063"/>
    </source>
</evidence>
<accession>A0A1H8GX74</accession>
<dbReference type="GO" id="GO:0006515">
    <property type="term" value="P:protein quality control for misfolded or incompletely synthesized proteins"/>
    <property type="evidence" value="ECO:0007669"/>
    <property type="project" value="UniProtKB-UniRule"/>
</dbReference>
<feature type="binding site" evidence="7">
    <location>
        <position position="64"/>
    </location>
    <ligand>
        <name>tRNA</name>
        <dbReference type="ChEBI" id="CHEBI:17843"/>
    </ligand>
</feature>
<dbReference type="GO" id="GO:0005737">
    <property type="term" value="C:cytoplasm"/>
    <property type="evidence" value="ECO:0007669"/>
    <property type="project" value="UniProtKB-SubCell"/>
</dbReference>
<organism evidence="11 12">
    <name type="scientific">Palleronia pelagia</name>
    <dbReference type="NCBI Taxonomy" id="387096"/>
    <lineage>
        <taxon>Bacteria</taxon>
        <taxon>Pseudomonadati</taxon>
        <taxon>Pseudomonadota</taxon>
        <taxon>Alphaproteobacteria</taxon>
        <taxon>Rhodobacterales</taxon>
        <taxon>Roseobacteraceae</taxon>
        <taxon>Palleronia</taxon>
    </lineage>
</organism>
<dbReference type="AlphaFoldDB" id="A0A1H8GX74"/>
<comment type="function">
    <text evidence="7">Hydrolyzes ribosome-free peptidyl-tRNAs (with 1 or more amino acids incorporated), which drop off the ribosome during protein synthesis, or as a result of ribosome stalling.</text>
</comment>
<dbReference type="Pfam" id="PF01195">
    <property type="entry name" value="Pept_tRNA_hydro"/>
    <property type="match status" value="1"/>
</dbReference>
<feature type="binding site" evidence="7">
    <location>
        <position position="112"/>
    </location>
    <ligand>
        <name>tRNA</name>
        <dbReference type="ChEBI" id="CHEBI:17843"/>
    </ligand>
</feature>
<dbReference type="InterPro" id="IPR036416">
    <property type="entry name" value="Pept_tRNA_hydro_sf"/>
</dbReference>
<dbReference type="GO" id="GO:0000049">
    <property type="term" value="F:tRNA binding"/>
    <property type="evidence" value="ECO:0007669"/>
    <property type="project" value="UniProtKB-UniRule"/>
</dbReference>
<dbReference type="FunFam" id="3.40.50.1470:FF:000001">
    <property type="entry name" value="Peptidyl-tRNA hydrolase"/>
    <property type="match status" value="1"/>
</dbReference>
<dbReference type="NCBIfam" id="TIGR00447">
    <property type="entry name" value="pth"/>
    <property type="match status" value="1"/>
</dbReference>